<evidence type="ECO:0000256" key="8">
    <source>
        <dbReference type="PROSITE-ProRule" id="PRU00042"/>
    </source>
</evidence>
<feature type="compositionally biased region" description="Acidic residues" evidence="9">
    <location>
        <begin position="973"/>
        <end position="983"/>
    </location>
</feature>
<dbReference type="SMART" id="SM00355">
    <property type="entry name" value="ZnF_C2H2"/>
    <property type="match status" value="14"/>
</dbReference>
<name>A0A8J9ZPR0_BRALA</name>
<feature type="domain" description="C2H2-type" evidence="10">
    <location>
        <begin position="522"/>
        <end position="545"/>
    </location>
</feature>
<proteinExistence type="predicted"/>
<keyword evidence="7" id="KW-0539">Nucleus</keyword>
<dbReference type="InterPro" id="IPR036236">
    <property type="entry name" value="Znf_C2H2_sf"/>
</dbReference>
<dbReference type="AlphaFoldDB" id="A0A8J9ZPR0"/>
<feature type="compositionally biased region" description="Basic and acidic residues" evidence="9">
    <location>
        <begin position="226"/>
        <end position="236"/>
    </location>
</feature>
<dbReference type="InterPro" id="IPR050688">
    <property type="entry name" value="Zinc_finger/UBP_domain"/>
</dbReference>
<feature type="compositionally biased region" description="Polar residues" evidence="9">
    <location>
        <begin position="1"/>
        <end position="30"/>
    </location>
</feature>
<comment type="subcellular location">
    <subcellularLocation>
        <location evidence="1">Nucleus</location>
    </subcellularLocation>
</comment>
<dbReference type="Proteomes" id="UP000838412">
    <property type="component" value="Chromosome 3"/>
</dbReference>
<feature type="compositionally biased region" description="Low complexity" evidence="9">
    <location>
        <begin position="159"/>
        <end position="176"/>
    </location>
</feature>
<dbReference type="FunFam" id="3.30.160.60:FF:005287">
    <property type="match status" value="1"/>
</dbReference>
<feature type="region of interest" description="Disordered" evidence="9">
    <location>
        <begin position="1"/>
        <end position="47"/>
    </location>
</feature>
<evidence type="ECO:0000256" key="5">
    <source>
        <dbReference type="ARBA" id="ARBA00022833"/>
    </source>
</evidence>
<evidence type="ECO:0000256" key="9">
    <source>
        <dbReference type="SAM" id="MobiDB-lite"/>
    </source>
</evidence>
<feature type="compositionally biased region" description="Low complexity" evidence="9">
    <location>
        <begin position="277"/>
        <end position="286"/>
    </location>
</feature>
<evidence type="ECO:0000256" key="1">
    <source>
        <dbReference type="ARBA" id="ARBA00004123"/>
    </source>
</evidence>
<dbReference type="SUPFAM" id="SSF57667">
    <property type="entry name" value="beta-beta-alpha zinc fingers"/>
    <property type="match status" value="5"/>
</dbReference>
<feature type="domain" description="C2H2-type" evidence="10">
    <location>
        <begin position="756"/>
        <end position="783"/>
    </location>
</feature>
<evidence type="ECO:0000256" key="7">
    <source>
        <dbReference type="ARBA" id="ARBA00023242"/>
    </source>
</evidence>
<feature type="domain" description="C2H2-type" evidence="10">
    <location>
        <begin position="814"/>
        <end position="841"/>
    </location>
</feature>
<feature type="compositionally biased region" description="Basic and acidic residues" evidence="9">
    <location>
        <begin position="921"/>
        <end position="939"/>
    </location>
</feature>
<evidence type="ECO:0000313" key="12">
    <source>
        <dbReference type="Proteomes" id="UP000838412"/>
    </source>
</evidence>
<dbReference type="OrthoDB" id="3561125at2759"/>
<evidence type="ECO:0000256" key="3">
    <source>
        <dbReference type="ARBA" id="ARBA00022737"/>
    </source>
</evidence>
<protein>
    <submittedName>
        <fullName evidence="11">ZNF425 protein</fullName>
    </submittedName>
</protein>
<dbReference type="GO" id="GO:0003677">
    <property type="term" value="F:DNA binding"/>
    <property type="evidence" value="ECO:0007669"/>
    <property type="project" value="UniProtKB-KW"/>
</dbReference>
<evidence type="ECO:0000256" key="2">
    <source>
        <dbReference type="ARBA" id="ARBA00022723"/>
    </source>
</evidence>
<feature type="compositionally biased region" description="Basic and acidic residues" evidence="9">
    <location>
        <begin position="95"/>
        <end position="120"/>
    </location>
</feature>
<keyword evidence="5" id="KW-0862">Zinc</keyword>
<dbReference type="PROSITE" id="PS50157">
    <property type="entry name" value="ZINC_FINGER_C2H2_2"/>
    <property type="match status" value="5"/>
</dbReference>
<feature type="compositionally biased region" description="Basic residues" evidence="9">
    <location>
        <begin position="338"/>
        <end position="347"/>
    </location>
</feature>
<dbReference type="PANTHER" id="PTHR24403:SF67">
    <property type="entry name" value="FI01116P-RELATED"/>
    <property type="match status" value="1"/>
</dbReference>
<evidence type="ECO:0000259" key="10">
    <source>
        <dbReference type="PROSITE" id="PS50157"/>
    </source>
</evidence>
<feature type="region of interest" description="Disordered" evidence="9">
    <location>
        <begin position="60"/>
        <end position="388"/>
    </location>
</feature>
<keyword evidence="6" id="KW-0238">DNA-binding</keyword>
<feature type="compositionally biased region" description="Basic residues" evidence="9">
    <location>
        <begin position="844"/>
        <end position="857"/>
    </location>
</feature>
<keyword evidence="12" id="KW-1185">Reference proteome</keyword>
<dbReference type="GO" id="GO:0005634">
    <property type="term" value="C:nucleus"/>
    <property type="evidence" value="ECO:0007669"/>
    <property type="project" value="UniProtKB-SubCell"/>
</dbReference>
<sequence>MAARSSDYSTNTNATSDTKVDQASNHSGHGTSERDKDDSAHLPSELDPIPLMLLECEDHGPLTVSRRPRFQQSSGNDKKAKTSSTSQEEPSGLLVRKDSSVKKRQLDVEVSSKEEADVKMSLRSKLQRTAETLQNTLMSSSRQTAPRREMPRKGKTKTKTPFPHQQTQPTTRPAQKLVAKSSPSNRIGKKMTQQTKKTRQPSKISKPQEAIKKKKRQGGGTEITIDDGKLGKPVDKKPKRQSGRQRREVTSKPTRQKTVPVQVPVRGKDAQKKTVQSGTSSGSGHTHVAKKMSKRDLEESNNEKSVGLRRSARKKETPVYLDERSPDSSGDIDDHEHKHGKPRKRGRNVSVSEQSYPGNSSDESGWGSPVKEPAKSGRSKEGVKKKRWIRKRKEEQGLYKCDHCSFVSTYELQYAAHLSRDHGVAVENWAPRKPRGNRKQHKCPQCNYTSEKSHVIYNHEVTVHKGGAVCVSCSFTGNSLEEMLKHEDEVHPRCRIARCRFKTDDPKELAEHMKIHMPNGKFQCPDCNKMFQEKRKYIRHAAKEHGRKIVNAYTYGPKTLTKNARVVGVKEKIFQCDKCDYKASRASHLKTHVLCKHTKKEELKYGCTICDYRCPYQSWVNTHMQQKHSDECATKKTTIFKCDDCEYESKTKYCLQVHRLSKHGLGEGPVKCKHCDYTTTNKNHLAKHLKSDHDIEILRCVYCRHYWGIREDMDTHIQTCNHKGDFPCEECSFIGNSKYKLLCHMKNKHGKGTSHNLCHHCGKIFYGAHKLEEHLMTHLPSKPFKCPYESCKYETIYKYNMPAHLLIHTGEKPFKCDVCSYSCAQKTNLKTHIKKHHREAEARRRGRAIGTGRRKRDKKVKVRLSNIRLGWDSEDEMEIATSHLIESDNVNQTMENPSTGRKGWTGIMERDTDGSNNADNAIEREYEGETSEDQHEEMMKTSTTAQDRELADMYPGPGALGSQDNGNEVEKEGSEEEEMSEDD</sequence>
<feature type="compositionally biased region" description="Basic and acidic residues" evidence="9">
    <location>
        <begin position="372"/>
        <end position="382"/>
    </location>
</feature>
<dbReference type="EMBL" id="OV696688">
    <property type="protein sequence ID" value="CAH1258612.1"/>
    <property type="molecule type" value="Genomic_DNA"/>
</dbReference>
<feature type="compositionally biased region" description="Polar residues" evidence="9">
    <location>
        <begin position="349"/>
        <end position="363"/>
    </location>
</feature>
<feature type="region of interest" description="Disordered" evidence="9">
    <location>
        <begin position="834"/>
        <end position="857"/>
    </location>
</feature>
<dbReference type="GO" id="GO:0008270">
    <property type="term" value="F:zinc ion binding"/>
    <property type="evidence" value="ECO:0007669"/>
    <property type="project" value="UniProtKB-KW"/>
</dbReference>
<dbReference type="InterPro" id="IPR013087">
    <property type="entry name" value="Znf_C2H2_type"/>
</dbReference>
<feature type="compositionally biased region" description="Polar residues" evidence="9">
    <location>
        <begin position="888"/>
        <end position="899"/>
    </location>
</feature>
<feature type="region of interest" description="Disordered" evidence="9">
    <location>
        <begin position="887"/>
        <end position="983"/>
    </location>
</feature>
<evidence type="ECO:0000256" key="6">
    <source>
        <dbReference type="ARBA" id="ARBA00023125"/>
    </source>
</evidence>
<dbReference type="GO" id="GO:0045944">
    <property type="term" value="P:positive regulation of transcription by RNA polymerase II"/>
    <property type="evidence" value="ECO:0007669"/>
    <property type="project" value="TreeGrafter"/>
</dbReference>
<dbReference type="Gene3D" id="3.30.160.60">
    <property type="entry name" value="Classic Zinc Finger"/>
    <property type="match status" value="6"/>
</dbReference>
<feature type="compositionally biased region" description="Basic and acidic residues" evidence="9">
    <location>
        <begin position="314"/>
        <end position="337"/>
    </location>
</feature>
<feature type="domain" description="C2H2-type" evidence="10">
    <location>
        <begin position="574"/>
        <end position="602"/>
    </location>
</feature>
<gene>
    <name evidence="11" type="primary">ZNF425</name>
    <name evidence="11" type="ORF">BLAG_LOCUS16121</name>
</gene>
<dbReference type="FunFam" id="3.30.160.60:FF:000123">
    <property type="entry name" value="transcriptional repressor CTCF isoform X1"/>
    <property type="match status" value="1"/>
</dbReference>
<keyword evidence="2" id="KW-0479">Metal-binding</keyword>
<feature type="compositionally biased region" description="Polar residues" evidence="9">
    <location>
        <begin position="127"/>
        <end position="144"/>
    </location>
</feature>
<evidence type="ECO:0000256" key="4">
    <source>
        <dbReference type="ARBA" id="ARBA00022771"/>
    </source>
</evidence>
<evidence type="ECO:0000313" key="11">
    <source>
        <dbReference type="EMBL" id="CAH1258612.1"/>
    </source>
</evidence>
<dbReference type="PANTHER" id="PTHR24403">
    <property type="entry name" value="ZINC FINGER PROTEIN"/>
    <property type="match status" value="1"/>
</dbReference>
<feature type="compositionally biased region" description="Basic and acidic residues" evidence="9">
    <location>
        <begin position="31"/>
        <end position="40"/>
    </location>
</feature>
<accession>A0A8J9ZPR0</accession>
<keyword evidence="4 8" id="KW-0863">Zinc-finger</keyword>
<dbReference type="PROSITE" id="PS00028">
    <property type="entry name" value="ZINC_FINGER_C2H2_1"/>
    <property type="match status" value="5"/>
</dbReference>
<keyword evidence="3" id="KW-0677">Repeat</keyword>
<reference evidence="11" key="1">
    <citation type="submission" date="2022-01" db="EMBL/GenBank/DDBJ databases">
        <authorList>
            <person name="Braso-Vives M."/>
        </authorList>
    </citation>
    <scope>NUCLEOTIDE SEQUENCE</scope>
</reference>
<feature type="domain" description="C2H2-type" evidence="10">
    <location>
        <begin position="784"/>
        <end position="813"/>
    </location>
</feature>
<organism evidence="11 12">
    <name type="scientific">Branchiostoma lanceolatum</name>
    <name type="common">Common lancelet</name>
    <name type="synonym">Amphioxus lanceolatum</name>
    <dbReference type="NCBI Taxonomy" id="7740"/>
    <lineage>
        <taxon>Eukaryota</taxon>
        <taxon>Metazoa</taxon>
        <taxon>Chordata</taxon>
        <taxon>Cephalochordata</taxon>
        <taxon>Leptocardii</taxon>
        <taxon>Amphioxiformes</taxon>
        <taxon>Branchiostomatidae</taxon>
        <taxon>Branchiostoma</taxon>
    </lineage>
</organism>